<dbReference type="PROSITE" id="PS51186">
    <property type="entry name" value="GNAT"/>
    <property type="match status" value="1"/>
</dbReference>
<dbReference type="Pfam" id="PF00583">
    <property type="entry name" value="Acetyltransf_1"/>
    <property type="match status" value="1"/>
</dbReference>
<organism evidence="2 3">
    <name type="scientific">Holtiella tumoricola</name>
    <dbReference type="NCBI Taxonomy" id="3018743"/>
    <lineage>
        <taxon>Bacteria</taxon>
        <taxon>Bacillati</taxon>
        <taxon>Bacillota</taxon>
        <taxon>Clostridia</taxon>
        <taxon>Lachnospirales</taxon>
        <taxon>Cellulosilyticaceae</taxon>
        <taxon>Holtiella</taxon>
    </lineage>
</organism>
<evidence type="ECO:0000259" key="1">
    <source>
        <dbReference type="PROSITE" id="PS51186"/>
    </source>
</evidence>
<dbReference type="Proteomes" id="UP001169242">
    <property type="component" value="Unassembled WGS sequence"/>
</dbReference>
<accession>A0AA42J014</accession>
<dbReference type="GO" id="GO:0016747">
    <property type="term" value="F:acyltransferase activity, transferring groups other than amino-acyl groups"/>
    <property type="evidence" value="ECO:0007669"/>
    <property type="project" value="InterPro"/>
</dbReference>
<dbReference type="CDD" id="cd04301">
    <property type="entry name" value="NAT_SF"/>
    <property type="match status" value="1"/>
</dbReference>
<dbReference type="InterPro" id="IPR000182">
    <property type="entry name" value="GNAT_dom"/>
</dbReference>
<feature type="domain" description="N-acetyltransferase" evidence="1">
    <location>
        <begin position="3"/>
        <end position="143"/>
    </location>
</feature>
<evidence type="ECO:0000313" key="2">
    <source>
        <dbReference type="EMBL" id="MDA3730741.1"/>
    </source>
</evidence>
<proteinExistence type="predicted"/>
<dbReference type="AlphaFoldDB" id="A0AA42J014"/>
<gene>
    <name evidence="2" type="ORF">PBV87_04400</name>
</gene>
<comment type="caution">
    <text evidence="2">The sequence shown here is derived from an EMBL/GenBank/DDBJ whole genome shotgun (WGS) entry which is preliminary data.</text>
</comment>
<dbReference type="RefSeq" id="WP_053984294.1">
    <property type="nucleotide sequence ID" value="NZ_JAQIFT010000016.1"/>
</dbReference>
<reference evidence="2" key="1">
    <citation type="journal article" date="2023" name="Int. J. Syst. Evol. Microbiol.">
        <title>&lt;i&gt;Holtiella tumoricola&lt;/i&gt; gen. nov. sp. nov., isolated from a human clinical sample.</title>
        <authorList>
            <person name="Allen-Vercoe E."/>
            <person name="Daigneault M.C."/>
            <person name="Vancuren S.J."/>
            <person name="Cochrane K."/>
            <person name="O'Neal L.L."/>
            <person name="Sankaranarayanan K."/>
            <person name="Lawson P.A."/>
        </authorList>
    </citation>
    <scope>NUCLEOTIDE SEQUENCE</scope>
    <source>
        <strain evidence="2">CC70A</strain>
    </source>
</reference>
<evidence type="ECO:0000313" key="3">
    <source>
        <dbReference type="Proteomes" id="UP001169242"/>
    </source>
</evidence>
<dbReference type="EMBL" id="JAQIFT010000016">
    <property type="protein sequence ID" value="MDA3730741.1"/>
    <property type="molecule type" value="Genomic_DNA"/>
</dbReference>
<protein>
    <submittedName>
        <fullName evidence="2">GNAT family N-acetyltransferase</fullName>
    </submittedName>
</protein>
<dbReference type="SUPFAM" id="SSF55729">
    <property type="entry name" value="Acyl-CoA N-acyltransferases (Nat)"/>
    <property type="match status" value="1"/>
</dbReference>
<sequence>MDVIIRPYEVKDAVTLTSLMIGEFGYKESNAQQLIMRLRRFQVHPDYHTLVALDQREVIGFIGIHKGMSYEFDEEYIKINALAVKSSYQNSEVGNKLLEDVEAYARKRNIHRIVVEDEGLKDTCQFYKDRGYEVKGCSFIKRI</sequence>
<name>A0AA42J014_9FIRM</name>
<keyword evidence="3" id="KW-1185">Reference proteome</keyword>
<dbReference type="InterPro" id="IPR016181">
    <property type="entry name" value="Acyl_CoA_acyltransferase"/>
</dbReference>
<dbReference type="Gene3D" id="3.40.630.30">
    <property type="match status" value="1"/>
</dbReference>